<protein>
    <submittedName>
        <fullName evidence="8">Putative ATP synthase F0, A subunit</fullName>
    </submittedName>
</protein>
<dbReference type="Pfam" id="PF02040">
    <property type="entry name" value="ArsB"/>
    <property type="match status" value="2"/>
</dbReference>
<dbReference type="RefSeq" id="WP_005021113.1">
    <property type="nucleotide sequence ID" value="NZ_DS990441.1"/>
</dbReference>
<accession>C5EXI9</accession>
<evidence type="ECO:0000256" key="2">
    <source>
        <dbReference type="ARBA" id="ARBA00022475"/>
    </source>
</evidence>
<dbReference type="AlphaFoldDB" id="C5EXI9"/>
<dbReference type="GO" id="GO:0005886">
    <property type="term" value="C:plasma membrane"/>
    <property type="evidence" value="ECO:0007669"/>
    <property type="project" value="UniProtKB-SubCell"/>
</dbReference>
<name>C5EXI9_9HELI</name>
<feature type="transmembrane region" description="Helical" evidence="7">
    <location>
        <begin position="216"/>
        <end position="240"/>
    </location>
</feature>
<dbReference type="PANTHER" id="PTHR43302:SF6">
    <property type="entry name" value="ARSENICAL PUMP MEMBRANE PROTEIN-RELATED"/>
    <property type="match status" value="1"/>
</dbReference>
<dbReference type="HOGENOM" id="CLU_043931_1_0_7"/>
<feature type="transmembrane region" description="Helical" evidence="7">
    <location>
        <begin position="12"/>
        <end position="36"/>
    </location>
</feature>
<comment type="subcellular location">
    <subcellularLocation>
        <location evidence="1">Cell membrane</location>
        <topology evidence="1">Multi-pass membrane protein</topology>
    </subcellularLocation>
</comment>
<feature type="compositionally biased region" description="Polar residues" evidence="6">
    <location>
        <begin position="140"/>
        <end position="158"/>
    </location>
</feature>
<evidence type="ECO:0000256" key="5">
    <source>
        <dbReference type="ARBA" id="ARBA00023136"/>
    </source>
</evidence>
<evidence type="ECO:0000256" key="4">
    <source>
        <dbReference type="ARBA" id="ARBA00022989"/>
    </source>
</evidence>
<evidence type="ECO:0000256" key="6">
    <source>
        <dbReference type="SAM" id="MobiDB-lite"/>
    </source>
</evidence>
<dbReference type="PANTHER" id="PTHR43302">
    <property type="entry name" value="TRANSPORTER ARSB-RELATED"/>
    <property type="match status" value="1"/>
</dbReference>
<dbReference type="GO" id="GO:0015105">
    <property type="term" value="F:arsenite transmembrane transporter activity"/>
    <property type="evidence" value="ECO:0007669"/>
    <property type="project" value="InterPro"/>
</dbReference>
<sequence length="475" mass="51963">MAYFIFIVTMLCIYVRPFGLPLWIFSTLGAACAYIFGAVNLDNILLAWEITKPSTLALIGLILLSLSFEKLGFFTHLASLITPRTHPISTWKFFVFLVMLGSVVSVVFANDGAILVLTPLVLALFGKNLITHNLTSTQTPAPHNAQIHTPKQNLTQPPLDSPTHLHSPLSPMPKFSLSPLIVYLLLVSFVSDFASNALVISNLTNIITAQMFSMDFTYFALMMVLPQAFGLLAFVGITWLCFRKFLPRTLHFSPQSTTTHNPKPPSKTTLALCYTLIIFLLMSIVIGQKFGVPLYVFLFFTSAIALCYGVTFSLINISTLLKETPISVIIFSFGLFVVVFGVKNAGFIESMRAIFGSIESEPLFVQIFSIGLFSSLGSSIANNLPMVLLGNLTLQSFELDSLHQTTLALAHLLGCNIGSKLTPIGSLATLLFLLKLKISGVQISLLTYLSFACIITLCVLCAALFGLWVSVTLFA</sequence>
<feature type="transmembrane region" description="Helical" evidence="7">
    <location>
        <begin position="56"/>
        <end position="81"/>
    </location>
</feature>
<evidence type="ECO:0000313" key="8">
    <source>
        <dbReference type="EMBL" id="EEQ63000.1"/>
    </source>
</evidence>
<feature type="transmembrane region" description="Helical" evidence="7">
    <location>
        <begin position="180"/>
        <end position="204"/>
    </location>
</feature>
<feature type="region of interest" description="Disordered" evidence="6">
    <location>
        <begin position="140"/>
        <end position="164"/>
    </location>
</feature>
<dbReference type="PRINTS" id="PR00758">
    <property type="entry name" value="ARSENICPUMP"/>
</dbReference>
<keyword evidence="5 7" id="KW-0472">Membrane</keyword>
<keyword evidence="2" id="KW-1003">Cell membrane</keyword>
<feature type="transmembrane region" description="Helical" evidence="7">
    <location>
        <begin position="269"/>
        <end position="287"/>
    </location>
</feature>
<feature type="transmembrane region" description="Helical" evidence="7">
    <location>
        <begin position="93"/>
        <end position="126"/>
    </location>
</feature>
<feature type="transmembrane region" description="Helical" evidence="7">
    <location>
        <begin position="324"/>
        <end position="342"/>
    </location>
</feature>
<dbReference type="EMBL" id="DS990441">
    <property type="protein sequence ID" value="EEQ63000.1"/>
    <property type="molecule type" value="Genomic_DNA"/>
</dbReference>
<keyword evidence="9" id="KW-1185">Reference proteome</keyword>
<dbReference type="Proteomes" id="UP000003953">
    <property type="component" value="Unassembled WGS sequence"/>
</dbReference>
<feature type="transmembrane region" description="Helical" evidence="7">
    <location>
        <begin position="445"/>
        <end position="469"/>
    </location>
</feature>
<gene>
    <name evidence="8" type="ORF">HPMG_00457</name>
</gene>
<reference evidence="9" key="1">
    <citation type="journal article" date="2014" name="Genome Announc.">
        <title>Draft genome sequences of six enterohepatic helicobacter species isolated from humans and one from rhesus macaques.</title>
        <authorList>
            <person name="Shen Z."/>
            <person name="Sheh A."/>
            <person name="Young S.K."/>
            <person name="Abouelliel A."/>
            <person name="Ward D.V."/>
            <person name="Earl A.M."/>
            <person name="Fox J.G."/>
        </authorList>
    </citation>
    <scope>NUCLEOTIDE SEQUENCE [LARGE SCALE GENOMIC DNA]</scope>
    <source>
        <strain evidence="9">MIT 98-5489</strain>
    </source>
</reference>
<organism evidence="8 9">
    <name type="scientific">Helicobacter pullorum MIT 98-5489</name>
    <dbReference type="NCBI Taxonomy" id="537972"/>
    <lineage>
        <taxon>Bacteria</taxon>
        <taxon>Pseudomonadati</taxon>
        <taxon>Campylobacterota</taxon>
        <taxon>Epsilonproteobacteria</taxon>
        <taxon>Campylobacterales</taxon>
        <taxon>Helicobacteraceae</taxon>
        <taxon>Helicobacter</taxon>
    </lineage>
</organism>
<keyword evidence="4 7" id="KW-1133">Transmembrane helix</keyword>
<feature type="transmembrane region" description="Helical" evidence="7">
    <location>
        <begin position="294"/>
        <end position="318"/>
    </location>
</feature>
<evidence type="ECO:0000256" key="7">
    <source>
        <dbReference type="SAM" id="Phobius"/>
    </source>
</evidence>
<keyword evidence="3 7" id="KW-0812">Transmembrane</keyword>
<evidence type="ECO:0000256" key="3">
    <source>
        <dbReference type="ARBA" id="ARBA00022692"/>
    </source>
</evidence>
<dbReference type="eggNOG" id="COG1055">
    <property type="taxonomic scope" value="Bacteria"/>
</dbReference>
<dbReference type="InterPro" id="IPR000802">
    <property type="entry name" value="Arsenical_pump_ArsB"/>
</dbReference>
<evidence type="ECO:0000256" key="1">
    <source>
        <dbReference type="ARBA" id="ARBA00004651"/>
    </source>
</evidence>
<evidence type="ECO:0000313" key="9">
    <source>
        <dbReference type="Proteomes" id="UP000003953"/>
    </source>
</evidence>
<proteinExistence type="predicted"/>